<dbReference type="InterPro" id="IPR022301">
    <property type="entry name" value="Integral_membrane_YjbE"/>
</dbReference>
<evidence type="ECO:0000256" key="7">
    <source>
        <dbReference type="SAM" id="Phobius"/>
    </source>
</evidence>
<feature type="transmembrane region" description="Helical" evidence="7">
    <location>
        <begin position="44"/>
        <end position="67"/>
    </location>
</feature>
<evidence type="ECO:0000256" key="3">
    <source>
        <dbReference type="ARBA" id="ARBA00022692"/>
    </source>
</evidence>
<dbReference type="GO" id="GO:0016020">
    <property type="term" value="C:membrane"/>
    <property type="evidence" value="ECO:0007669"/>
    <property type="project" value="UniProtKB-SubCell"/>
</dbReference>
<dbReference type="OrthoDB" id="5295733at2"/>
<keyword evidence="3 7" id="KW-0812">Transmembrane</keyword>
<evidence type="ECO:0000256" key="2">
    <source>
        <dbReference type="ARBA" id="ARBA00007511"/>
    </source>
</evidence>
<feature type="transmembrane region" description="Helical" evidence="7">
    <location>
        <begin position="148"/>
        <end position="169"/>
    </location>
</feature>
<reference evidence="8 9" key="1">
    <citation type="submission" date="2018-06" db="EMBL/GenBank/DDBJ databases">
        <title>Genomic Encyclopedia of Archaeal and Bacterial Type Strains, Phase II (KMG-II): from individual species to whole genera.</title>
        <authorList>
            <person name="Goeker M."/>
        </authorList>
    </citation>
    <scope>NUCLEOTIDE SEQUENCE [LARGE SCALE GENOMIC DNA]</scope>
    <source>
        <strain evidence="8 9">ATCC BAA-1881</strain>
    </source>
</reference>
<proteinExistence type="inferred from homology"/>
<dbReference type="RefSeq" id="WP_111322987.1">
    <property type="nucleotide sequence ID" value="NZ_BIFX01000001.1"/>
</dbReference>
<dbReference type="NCBIfam" id="TIGR03717">
    <property type="entry name" value="R_switched_YjbE"/>
    <property type="match status" value="1"/>
</dbReference>
<protein>
    <submittedName>
        <fullName evidence="8">YjbE family integral membrane protein</fullName>
    </submittedName>
</protein>
<keyword evidence="9" id="KW-1185">Reference proteome</keyword>
<evidence type="ECO:0000313" key="8">
    <source>
        <dbReference type="EMBL" id="PZW29528.1"/>
    </source>
</evidence>
<organism evidence="8 9">
    <name type="scientific">Thermosporothrix hazakensis</name>
    <dbReference type="NCBI Taxonomy" id="644383"/>
    <lineage>
        <taxon>Bacteria</taxon>
        <taxon>Bacillati</taxon>
        <taxon>Chloroflexota</taxon>
        <taxon>Ktedonobacteria</taxon>
        <taxon>Ktedonobacterales</taxon>
        <taxon>Thermosporotrichaceae</taxon>
        <taxon>Thermosporothrix</taxon>
    </lineage>
</organism>
<comment type="similarity">
    <text evidence="2">Belongs to the TerC family.</text>
</comment>
<evidence type="ECO:0000256" key="1">
    <source>
        <dbReference type="ARBA" id="ARBA00004141"/>
    </source>
</evidence>
<dbReference type="Proteomes" id="UP000248806">
    <property type="component" value="Unassembled WGS sequence"/>
</dbReference>
<feature type="transmembrane region" description="Helical" evidence="7">
    <location>
        <begin position="73"/>
        <end position="91"/>
    </location>
</feature>
<dbReference type="AlphaFoldDB" id="A0A326U7U5"/>
<keyword evidence="4 7" id="KW-1133">Transmembrane helix</keyword>
<dbReference type="EMBL" id="QKUF01000008">
    <property type="protein sequence ID" value="PZW29528.1"/>
    <property type="molecule type" value="Genomic_DNA"/>
</dbReference>
<name>A0A326U7U5_THEHA</name>
<comment type="subcellular location">
    <subcellularLocation>
        <location evidence="1">Membrane</location>
        <topology evidence="1">Multi-pass membrane protein</topology>
    </subcellularLocation>
</comment>
<feature type="region of interest" description="Disordered" evidence="6">
    <location>
        <begin position="242"/>
        <end position="262"/>
    </location>
</feature>
<feature type="compositionally biased region" description="Polar residues" evidence="6">
    <location>
        <begin position="242"/>
        <end position="256"/>
    </location>
</feature>
<accession>A0A326U7U5</accession>
<feature type="transmembrane region" description="Helical" evidence="7">
    <location>
        <begin position="118"/>
        <end position="142"/>
    </location>
</feature>
<evidence type="ECO:0000256" key="5">
    <source>
        <dbReference type="ARBA" id="ARBA00023136"/>
    </source>
</evidence>
<keyword evidence="5 7" id="KW-0472">Membrane</keyword>
<dbReference type="PANTHER" id="PTHR30238">
    <property type="entry name" value="MEMBRANE BOUND PREDICTED REDOX MODULATOR"/>
    <property type="match status" value="1"/>
</dbReference>
<dbReference type="Pfam" id="PF03741">
    <property type="entry name" value="TerC"/>
    <property type="match status" value="1"/>
</dbReference>
<evidence type="ECO:0000256" key="6">
    <source>
        <dbReference type="SAM" id="MobiDB-lite"/>
    </source>
</evidence>
<gene>
    <name evidence="8" type="ORF">EI42_02824</name>
</gene>
<dbReference type="PANTHER" id="PTHR30238:SF4">
    <property type="entry name" value="SLL1022 PROTEIN"/>
    <property type="match status" value="1"/>
</dbReference>
<comment type="caution">
    <text evidence="8">The sequence shown here is derived from an EMBL/GenBank/DDBJ whole genome shotgun (WGS) entry which is preliminary data.</text>
</comment>
<evidence type="ECO:0000256" key="4">
    <source>
        <dbReference type="ARBA" id="ARBA00022989"/>
    </source>
</evidence>
<sequence length="262" mass="28455">MDWNQLAGLLAPVGSIILADLVLSGDNALVIGAAAAGLEKRTRWWAILLGGGSAVILRIAFTILAAFLLEIPLLQTIGGLILIYIAIKLLFEKEEKEDPEQHEAEIQASQSKKKGKSFFNALITILVADVTMSLDNVLAVGALSDGHIGVLIFGLIVSIGFLLLSSAVISAIMSKLPWLIDVASLILAWTAASMILEDQRLGPWLMQNLPYAEIVIRGIVLVIMLGFILYVWWMTHQKKQQKQNGDSQTTSVQDQTGEAVKK</sequence>
<feature type="transmembrane region" description="Helical" evidence="7">
    <location>
        <begin position="176"/>
        <end position="195"/>
    </location>
</feature>
<dbReference type="InterPro" id="IPR005496">
    <property type="entry name" value="Integral_membrane_TerC"/>
</dbReference>
<evidence type="ECO:0000313" key="9">
    <source>
        <dbReference type="Proteomes" id="UP000248806"/>
    </source>
</evidence>
<feature type="transmembrane region" description="Helical" evidence="7">
    <location>
        <begin position="215"/>
        <end position="233"/>
    </location>
</feature>